<dbReference type="Proteomes" id="UP000184390">
    <property type="component" value="Unassembled WGS sequence"/>
</dbReference>
<dbReference type="InterPro" id="IPR001647">
    <property type="entry name" value="HTH_TetR"/>
</dbReference>
<evidence type="ECO:0000256" key="2">
    <source>
        <dbReference type="PROSITE-ProRule" id="PRU00335"/>
    </source>
</evidence>
<proteinExistence type="predicted"/>
<dbReference type="RefSeq" id="WP_073453109.1">
    <property type="nucleotide sequence ID" value="NZ_BDIO01000006.1"/>
</dbReference>
<dbReference type="InterPro" id="IPR050109">
    <property type="entry name" value="HTH-type_TetR-like_transc_reg"/>
</dbReference>
<protein>
    <submittedName>
        <fullName evidence="4">DNA-binding transcriptional regulator, AcrR family</fullName>
    </submittedName>
</protein>
<dbReference type="PANTHER" id="PTHR30328:SF54">
    <property type="entry name" value="HTH-TYPE TRANSCRIPTIONAL REPRESSOR SCO4008"/>
    <property type="match status" value="1"/>
</dbReference>
<dbReference type="InterPro" id="IPR009057">
    <property type="entry name" value="Homeodomain-like_sf"/>
</dbReference>
<dbReference type="PANTHER" id="PTHR30328">
    <property type="entry name" value="TRANSCRIPTIONAL REPRESSOR"/>
    <property type="match status" value="1"/>
</dbReference>
<evidence type="ECO:0000313" key="5">
    <source>
        <dbReference type="Proteomes" id="UP000184390"/>
    </source>
</evidence>
<dbReference type="Pfam" id="PF00440">
    <property type="entry name" value="TetR_N"/>
    <property type="match status" value="1"/>
</dbReference>
<evidence type="ECO:0000256" key="1">
    <source>
        <dbReference type="ARBA" id="ARBA00023125"/>
    </source>
</evidence>
<dbReference type="SUPFAM" id="SSF46689">
    <property type="entry name" value="Homeodomain-like"/>
    <property type="match status" value="1"/>
</dbReference>
<dbReference type="PRINTS" id="PR00455">
    <property type="entry name" value="HTHTETR"/>
</dbReference>
<dbReference type="Gene3D" id="1.10.357.10">
    <property type="entry name" value="Tetracycline Repressor, domain 2"/>
    <property type="match status" value="1"/>
</dbReference>
<dbReference type="EMBL" id="FQYL01000007">
    <property type="protein sequence ID" value="SHI93945.1"/>
    <property type="molecule type" value="Genomic_DNA"/>
</dbReference>
<accession>A0ABY1IC96</accession>
<gene>
    <name evidence="4" type="ORF">SAMN05216246_107104</name>
</gene>
<comment type="caution">
    <text evidence="4">The sequence shown here is derived from an EMBL/GenBank/DDBJ whole genome shotgun (WGS) entry which is preliminary data.</text>
</comment>
<evidence type="ECO:0000313" key="4">
    <source>
        <dbReference type="EMBL" id="SHI93945.1"/>
    </source>
</evidence>
<dbReference type="PROSITE" id="PS50977">
    <property type="entry name" value="HTH_TETR_2"/>
    <property type="match status" value="1"/>
</dbReference>
<feature type="DNA-binding region" description="H-T-H motif" evidence="2">
    <location>
        <begin position="38"/>
        <end position="57"/>
    </location>
</feature>
<dbReference type="GO" id="GO:0003677">
    <property type="term" value="F:DNA binding"/>
    <property type="evidence" value="ECO:0007669"/>
    <property type="project" value="UniProtKB-KW"/>
</dbReference>
<sequence>MTDLPDPISRRDRQKQTREAVVFAARASFARDGYHGARLDEIARAAGFSKGAVYSNFSSKAELFLAVMDMNIEQSLASGLAGLFEPVPVDMSADDERGRMVWGLALATLEFVAAAARDEGLLAEVSRRVGLQIRGYGIAIEAMRSAWVERGGAVADDLSDEQVGALLAALDQGAAALTIAGSGAFAPELLQEGVARLLRLEGVGAAEVADLQADVAGRPVVAERLAEVERDWREGVGSDDR</sequence>
<reference evidence="4 5" key="1">
    <citation type="submission" date="2016-11" db="EMBL/GenBank/DDBJ databases">
        <authorList>
            <person name="Varghese N."/>
            <person name="Submissions S."/>
        </authorList>
    </citation>
    <scope>NUCLEOTIDE SEQUENCE [LARGE SCALE GENOMIC DNA]</scope>
    <source>
        <strain evidence="4 5">PA</strain>
    </source>
</reference>
<organism evidence="4 5">
    <name type="scientific">Actinomyces denticolens</name>
    <dbReference type="NCBI Taxonomy" id="52767"/>
    <lineage>
        <taxon>Bacteria</taxon>
        <taxon>Bacillati</taxon>
        <taxon>Actinomycetota</taxon>
        <taxon>Actinomycetes</taxon>
        <taxon>Actinomycetales</taxon>
        <taxon>Actinomycetaceae</taxon>
        <taxon>Actinomyces</taxon>
    </lineage>
</organism>
<keyword evidence="1 2" id="KW-0238">DNA-binding</keyword>
<evidence type="ECO:0000259" key="3">
    <source>
        <dbReference type="PROSITE" id="PS50977"/>
    </source>
</evidence>
<keyword evidence="5" id="KW-1185">Reference proteome</keyword>
<feature type="domain" description="HTH tetR-type" evidence="3">
    <location>
        <begin position="15"/>
        <end position="75"/>
    </location>
</feature>
<name>A0ABY1IC96_9ACTO</name>